<dbReference type="EMBL" id="JAAAJA010000135">
    <property type="protein sequence ID" value="KAG0261097.1"/>
    <property type="molecule type" value="Genomic_DNA"/>
</dbReference>
<feature type="compositionally biased region" description="Polar residues" evidence="1">
    <location>
        <begin position="60"/>
        <end position="72"/>
    </location>
</feature>
<reference evidence="2" key="1">
    <citation type="journal article" date="2020" name="Fungal Divers.">
        <title>Resolving the Mortierellaceae phylogeny through synthesis of multi-gene phylogenetics and phylogenomics.</title>
        <authorList>
            <person name="Vandepol N."/>
            <person name="Liber J."/>
            <person name="Desiro A."/>
            <person name="Na H."/>
            <person name="Kennedy M."/>
            <person name="Barry K."/>
            <person name="Grigoriev I.V."/>
            <person name="Miller A.N."/>
            <person name="O'Donnell K."/>
            <person name="Stajich J.E."/>
            <person name="Bonito G."/>
        </authorList>
    </citation>
    <scope>NUCLEOTIDE SEQUENCE</scope>
    <source>
        <strain evidence="2">KOD948</strain>
    </source>
</reference>
<feature type="compositionally biased region" description="Polar residues" evidence="1">
    <location>
        <begin position="384"/>
        <end position="394"/>
    </location>
</feature>
<feature type="compositionally biased region" description="Polar residues" evidence="1">
    <location>
        <begin position="402"/>
        <end position="413"/>
    </location>
</feature>
<feature type="region of interest" description="Disordered" evidence="1">
    <location>
        <begin position="179"/>
        <end position="210"/>
    </location>
</feature>
<evidence type="ECO:0000256" key="1">
    <source>
        <dbReference type="SAM" id="MobiDB-lite"/>
    </source>
</evidence>
<sequence>MRTSRILRAAFRKARKDQSPLLTSVSFGTDYMSSIPASELEDEDMLPALRTDSSTSSTTAGSKHNGSYNCSTLPGMRNRSMEPVGAMSRSLGNGHMINTLYSRTTRSSSVDFSRRPAVSPVRHAMDQIDSSDDIDLDGDEDGDLGYDSDLITSAAKPTSTSINLSRRQRRECAEFVDVDSVSDEEMDTPKAPMVTSGPLTQTETTQLHPTTSLTAQDHDRTMDQDIDLANTLDADMNMILGMASDMELVMPKFDDEYLEDLKNDPVLSGTNRGLTSASMASPCYSQSSSMTTTSISSQTSPARHSNSSGSTLMEKCHRLGTATSGSPSTSASRGHSSTPDASLSPRYSTHRSAQQDLSTIHKDIDNLKRHRDSLRRSSVHTSDENTSTASTHSTPPCHKSLENQSPATASFPLTSSSVSATAVSSDRKPSGPIYFKPSHHSLPDMSGSGERLHENVMITQSNQWSFDNKVGPGTMAPPSHQQPGNITMQVNERNHIFRVCETTPSPPSPPSLPLAKSAIMTTNNISLATANMNVLTPQEVQEDYYARRNMRLHQQRQRRRTSAAAAAAAASMNRTEGQTSPLGVRPSTAFGIHPLDKTPIMSHTVVPVPAIGASHIPASYYIPPSAFRTEAAVAAEREAEQRRKEEEEELKDSFLVFPSPTLS</sequence>
<feature type="region of interest" description="Disordered" evidence="1">
    <location>
        <begin position="50"/>
        <end position="83"/>
    </location>
</feature>
<accession>A0A9P6Q6N0</accession>
<feature type="compositionally biased region" description="Polar residues" evidence="1">
    <location>
        <begin position="572"/>
        <end position="581"/>
    </location>
</feature>
<feature type="region of interest" description="Disordered" evidence="1">
    <location>
        <begin position="638"/>
        <end position="663"/>
    </location>
</feature>
<comment type="caution">
    <text evidence="2">The sequence shown here is derived from an EMBL/GenBank/DDBJ whole genome shotgun (WGS) entry which is preliminary data.</text>
</comment>
<name>A0A9P6Q6N0_9FUNG</name>
<feature type="compositionally biased region" description="Low complexity" evidence="1">
    <location>
        <begin position="285"/>
        <end position="300"/>
    </location>
</feature>
<feature type="compositionally biased region" description="Polar residues" evidence="1">
    <location>
        <begin position="269"/>
        <end position="279"/>
    </location>
</feature>
<dbReference type="AlphaFoldDB" id="A0A9P6Q6N0"/>
<feature type="compositionally biased region" description="Polar residues" evidence="1">
    <location>
        <begin position="301"/>
        <end position="311"/>
    </location>
</feature>
<feature type="compositionally biased region" description="Low complexity" evidence="1">
    <location>
        <begin position="320"/>
        <end position="339"/>
    </location>
</feature>
<feature type="compositionally biased region" description="Low complexity" evidence="1">
    <location>
        <begin position="414"/>
        <end position="424"/>
    </location>
</feature>
<organism evidence="2 3">
    <name type="scientific">Mortierella polycephala</name>
    <dbReference type="NCBI Taxonomy" id="41804"/>
    <lineage>
        <taxon>Eukaryota</taxon>
        <taxon>Fungi</taxon>
        <taxon>Fungi incertae sedis</taxon>
        <taxon>Mucoromycota</taxon>
        <taxon>Mortierellomycotina</taxon>
        <taxon>Mortierellomycetes</taxon>
        <taxon>Mortierellales</taxon>
        <taxon>Mortierellaceae</taxon>
        <taxon>Mortierella</taxon>
    </lineage>
</organism>
<keyword evidence="3" id="KW-1185">Reference proteome</keyword>
<protein>
    <submittedName>
        <fullName evidence="2">Uncharacterized protein</fullName>
    </submittedName>
</protein>
<dbReference type="Proteomes" id="UP000726737">
    <property type="component" value="Unassembled WGS sequence"/>
</dbReference>
<evidence type="ECO:0000313" key="2">
    <source>
        <dbReference type="EMBL" id="KAG0261097.1"/>
    </source>
</evidence>
<feature type="region of interest" description="Disordered" evidence="1">
    <location>
        <begin position="553"/>
        <end position="583"/>
    </location>
</feature>
<gene>
    <name evidence="2" type="ORF">BG011_001349</name>
</gene>
<proteinExistence type="predicted"/>
<feature type="compositionally biased region" description="Polar residues" evidence="1">
    <location>
        <begin position="345"/>
        <end position="358"/>
    </location>
</feature>
<feature type="region of interest" description="Disordered" evidence="1">
    <location>
        <begin position="269"/>
        <end position="449"/>
    </location>
</feature>
<evidence type="ECO:0000313" key="3">
    <source>
        <dbReference type="Proteomes" id="UP000726737"/>
    </source>
</evidence>
<feature type="compositionally biased region" description="Low complexity" evidence="1">
    <location>
        <begin position="198"/>
        <end position="210"/>
    </location>
</feature>
<dbReference type="OrthoDB" id="2438715at2759"/>